<evidence type="ECO:0000256" key="1">
    <source>
        <dbReference type="SAM" id="MobiDB-lite"/>
    </source>
</evidence>
<protein>
    <recommendedName>
        <fullName evidence="4">Reverse transcriptase domain-containing protein</fullName>
    </recommendedName>
</protein>
<evidence type="ECO:0000313" key="2">
    <source>
        <dbReference type="EMBL" id="GAA31862.2"/>
    </source>
</evidence>
<dbReference type="AlphaFoldDB" id="H2KSU7"/>
<reference evidence="2" key="1">
    <citation type="journal article" date="2011" name="Genome Biol.">
        <title>The draft genome of the carcinogenic human liver fluke Clonorchis sinensis.</title>
        <authorList>
            <person name="Wang X."/>
            <person name="Chen W."/>
            <person name="Huang Y."/>
            <person name="Sun J."/>
            <person name="Men J."/>
            <person name="Liu H."/>
            <person name="Luo F."/>
            <person name="Guo L."/>
            <person name="Lv X."/>
            <person name="Deng C."/>
            <person name="Zhou C."/>
            <person name="Fan Y."/>
            <person name="Li X."/>
            <person name="Huang L."/>
            <person name="Hu Y."/>
            <person name="Liang C."/>
            <person name="Hu X."/>
            <person name="Xu J."/>
            <person name="Yu X."/>
        </authorList>
    </citation>
    <scope>NUCLEOTIDE SEQUENCE [LARGE SCALE GENOMIC DNA]</scope>
    <source>
        <strain evidence="2">Henan</strain>
    </source>
</reference>
<gene>
    <name evidence="2" type="ORF">CLF_110372</name>
</gene>
<evidence type="ECO:0000313" key="3">
    <source>
        <dbReference type="Proteomes" id="UP000008909"/>
    </source>
</evidence>
<evidence type="ECO:0008006" key="4">
    <source>
        <dbReference type="Google" id="ProtNLM"/>
    </source>
</evidence>
<dbReference type="Proteomes" id="UP000008909">
    <property type="component" value="Unassembled WGS sequence"/>
</dbReference>
<accession>H2KSU7</accession>
<keyword evidence="3" id="KW-1185">Reference proteome</keyword>
<sequence>MARHTLDLENVKVLRGGQSFTQQIIEIAEYPVLRECGGSFRHFRSSLPQGDPLSPLLFIVPMGEVLGLSMLHDWVVCAESQTHLKQKLGAANVEFGRAGMTINIRKMKAMVISPNHRDHKKPPDTEAGKFARSRPGPVEQAQKVEQFNQAIYSWLATTPQAAKSTPIITTGYLISQARVQPSRCSKERVWKGFCLPSVEYYAVWLTIPHLTNQLPAPMRSYLPQIIGERNCDSYSHCTTSTRYLQRTIMMMVVDAGA</sequence>
<reference key="2">
    <citation type="submission" date="2011-10" db="EMBL/GenBank/DDBJ databases">
        <title>The genome and transcriptome sequence of Clonorchis sinensis provide insights into the carcinogenic liver fluke.</title>
        <authorList>
            <person name="Wang X."/>
            <person name="Huang Y."/>
            <person name="Chen W."/>
            <person name="Liu H."/>
            <person name="Guo L."/>
            <person name="Chen Y."/>
            <person name="Luo F."/>
            <person name="Zhou W."/>
            <person name="Sun J."/>
            <person name="Mao Q."/>
            <person name="Liang P."/>
            <person name="Zhou C."/>
            <person name="Tian Y."/>
            <person name="Men J."/>
            <person name="Lv X."/>
            <person name="Huang L."/>
            <person name="Zhou J."/>
            <person name="Hu Y."/>
            <person name="Li R."/>
            <person name="Zhang F."/>
            <person name="Lei H."/>
            <person name="Li X."/>
            <person name="Hu X."/>
            <person name="Liang C."/>
            <person name="Xu J."/>
            <person name="Wu Z."/>
            <person name="Yu X."/>
        </authorList>
    </citation>
    <scope>NUCLEOTIDE SEQUENCE</scope>
    <source>
        <strain>Henan</strain>
    </source>
</reference>
<dbReference type="EMBL" id="DF143510">
    <property type="protein sequence ID" value="GAA31862.2"/>
    <property type="molecule type" value="Genomic_DNA"/>
</dbReference>
<proteinExistence type="predicted"/>
<name>H2KSU7_CLOSI</name>
<feature type="region of interest" description="Disordered" evidence="1">
    <location>
        <begin position="115"/>
        <end position="137"/>
    </location>
</feature>
<organism evidence="2 3">
    <name type="scientific">Clonorchis sinensis</name>
    <name type="common">Chinese liver fluke</name>
    <dbReference type="NCBI Taxonomy" id="79923"/>
    <lineage>
        <taxon>Eukaryota</taxon>
        <taxon>Metazoa</taxon>
        <taxon>Spiralia</taxon>
        <taxon>Lophotrochozoa</taxon>
        <taxon>Platyhelminthes</taxon>
        <taxon>Trematoda</taxon>
        <taxon>Digenea</taxon>
        <taxon>Opisthorchiida</taxon>
        <taxon>Opisthorchiata</taxon>
        <taxon>Opisthorchiidae</taxon>
        <taxon>Clonorchis</taxon>
    </lineage>
</organism>